<dbReference type="InterPro" id="IPR020568">
    <property type="entry name" value="Ribosomal_Su5_D2-typ_SF"/>
</dbReference>
<proteinExistence type="inferred from homology"/>
<comment type="caution">
    <text evidence="9">The sequence shown here is derived from an EMBL/GenBank/DDBJ whole genome shotgun (WGS) entry which is preliminary data.</text>
</comment>
<dbReference type="PANTHER" id="PTHR33992:SF1">
    <property type="entry name" value="RIBONUCLEASE P PROTEIN COMPONENT"/>
    <property type="match status" value="1"/>
</dbReference>
<keyword evidence="5 7" id="KW-0378">Hydrolase</keyword>
<evidence type="ECO:0000256" key="2">
    <source>
        <dbReference type="ARBA" id="ARBA00022694"/>
    </source>
</evidence>
<dbReference type="GO" id="GO:0001682">
    <property type="term" value="P:tRNA 5'-leader removal"/>
    <property type="evidence" value="ECO:0007669"/>
    <property type="project" value="UniProtKB-UniRule"/>
</dbReference>
<dbReference type="NCBIfam" id="TIGR00188">
    <property type="entry name" value="rnpA"/>
    <property type="match status" value="1"/>
</dbReference>
<keyword evidence="2 7" id="KW-0819">tRNA processing</keyword>
<evidence type="ECO:0000256" key="3">
    <source>
        <dbReference type="ARBA" id="ARBA00022722"/>
    </source>
</evidence>
<keyword evidence="4 7" id="KW-0255">Endonuclease</keyword>
<comment type="function">
    <text evidence="1 7">RNaseP catalyzes the removal of the 5'-leader sequence from pre-tRNA to produce the mature 5'-terminus. It can also cleave other RNA substrates such as 4.5S RNA. The protein component plays an auxiliary but essential role in vivo by binding to the 5'-leader sequence and broadening the substrate specificity of the ribozyme.</text>
</comment>
<dbReference type="AlphaFoldDB" id="A0A543G3T2"/>
<dbReference type="Pfam" id="PF00825">
    <property type="entry name" value="Ribonuclease_P"/>
    <property type="match status" value="1"/>
</dbReference>
<evidence type="ECO:0000256" key="1">
    <source>
        <dbReference type="ARBA" id="ARBA00002663"/>
    </source>
</evidence>
<dbReference type="GO" id="GO:0004526">
    <property type="term" value="F:ribonuclease P activity"/>
    <property type="evidence" value="ECO:0007669"/>
    <property type="project" value="UniProtKB-UniRule"/>
</dbReference>
<dbReference type="HAMAP" id="MF_00227">
    <property type="entry name" value="RNase_P"/>
    <property type="match status" value="1"/>
</dbReference>
<comment type="catalytic activity">
    <reaction evidence="7">
        <text>Endonucleolytic cleavage of RNA, removing 5'-extranucleotides from tRNA precursor.</text>
        <dbReference type="EC" id="3.1.26.5"/>
    </reaction>
</comment>
<evidence type="ECO:0000256" key="5">
    <source>
        <dbReference type="ARBA" id="ARBA00022801"/>
    </source>
</evidence>
<evidence type="ECO:0000313" key="9">
    <source>
        <dbReference type="EMBL" id="TQM40746.1"/>
    </source>
</evidence>
<dbReference type="InterPro" id="IPR014721">
    <property type="entry name" value="Ribsml_uS5_D2-typ_fold_subgr"/>
</dbReference>
<dbReference type="InterPro" id="IPR020539">
    <property type="entry name" value="RNase_P_CS"/>
</dbReference>
<dbReference type="GO" id="GO:0000049">
    <property type="term" value="F:tRNA binding"/>
    <property type="evidence" value="ECO:0007669"/>
    <property type="project" value="UniProtKB-UniRule"/>
</dbReference>
<comment type="similarity">
    <text evidence="7">Belongs to the RnpA family.</text>
</comment>
<reference evidence="9 10" key="1">
    <citation type="submission" date="2019-06" db="EMBL/GenBank/DDBJ databases">
        <title>Genomic Encyclopedia of Archaeal and Bacterial Type Strains, Phase II (KMG-II): from individual species to whole genera.</title>
        <authorList>
            <person name="Goeker M."/>
        </authorList>
    </citation>
    <scope>NUCLEOTIDE SEQUENCE [LARGE SCALE GENOMIC DNA]</scope>
    <source>
        <strain evidence="9 10">DSM 24789</strain>
    </source>
</reference>
<accession>A0A543G3T2</accession>
<comment type="subunit">
    <text evidence="7">Consists of a catalytic RNA component (M1 or rnpB) and a protein subunit.</text>
</comment>
<keyword evidence="6 7" id="KW-0694">RNA-binding</keyword>
<dbReference type="PANTHER" id="PTHR33992">
    <property type="entry name" value="RIBONUCLEASE P PROTEIN COMPONENT"/>
    <property type="match status" value="1"/>
</dbReference>
<evidence type="ECO:0000256" key="4">
    <source>
        <dbReference type="ARBA" id="ARBA00022759"/>
    </source>
</evidence>
<dbReference type="GO" id="GO:0030677">
    <property type="term" value="C:ribonuclease P complex"/>
    <property type="evidence" value="ECO:0007669"/>
    <property type="project" value="TreeGrafter"/>
</dbReference>
<dbReference type="GO" id="GO:0042781">
    <property type="term" value="F:3'-tRNA processing endoribonuclease activity"/>
    <property type="evidence" value="ECO:0007669"/>
    <property type="project" value="TreeGrafter"/>
</dbReference>
<dbReference type="Gene3D" id="3.30.230.10">
    <property type="match status" value="1"/>
</dbReference>
<dbReference type="InterPro" id="IPR000100">
    <property type="entry name" value="RNase_P"/>
</dbReference>
<dbReference type="Proteomes" id="UP000320773">
    <property type="component" value="Unassembled WGS sequence"/>
</dbReference>
<dbReference type="EMBL" id="VFPJ01000001">
    <property type="protein sequence ID" value="TQM40746.1"/>
    <property type="molecule type" value="Genomic_DNA"/>
</dbReference>
<keyword evidence="3 7" id="KW-0540">Nuclease</keyword>
<dbReference type="PROSITE" id="PS00648">
    <property type="entry name" value="RIBONUCLEASE_P"/>
    <property type="match status" value="1"/>
</dbReference>
<evidence type="ECO:0000256" key="7">
    <source>
        <dbReference type="HAMAP-Rule" id="MF_00227"/>
    </source>
</evidence>
<sequence length="157" mass="18857">MNPILVFDIYKKYCIFTQKTNSFFEMTFTYPKSERLKSKNTIDLLFSNGKSVSKYPLRLVFVPTQNQDNQPIIMGVSVSKRYFKKAVDRNYFKRILRETYRKNKSILTANCSKQYSMMLFYQTKDRYTYSEIEIKTQQIFEKFIQNLNEHTDIAHTI</sequence>
<gene>
    <name evidence="7" type="primary">rnpA</name>
    <name evidence="9" type="ORF">BC670_1655</name>
</gene>
<protein>
    <recommendedName>
        <fullName evidence="7 8">Ribonuclease P protein component</fullName>
        <shortName evidence="7">RNase P protein</shortName>
        <shortName evidence="7">RNaseP protein</shortName>
        <ecNumber evidence="7 8">3.1.26.5</ecNumber>
    </recommendedName>
    <alternativeName>
        <fullName evidence="7">Protein C5</fullName>
    </alternativeName>
</protein>
<evidence type="ECO:0000256" key="8">
    <source>
        <dbReference type="NCBIfam" id="TIGR00188"/>
    </source>
</evidence>
<name>A0A543G3T2_9FLAO</name>
<evidence type="ECO:0000256" key="6">
    <source>
        <dbReference type="ARBA" id="ARBA00022884"/>
    </source>
</evidence>
<evidence type="ECO:0000313" key="10">
    <source>
        <dbReference type="Proteomes" id="UP000320773"/>
    </source>
</evidence>
<dbReference type="SUPFAM" id="SSF54211">
    <property type="entry name" value="Ribosomal protein S5 domain 2-like"/>
    <property type="match status" value="1"/>
</dbReference>
<dbReference type="EC" id="3.1.26.5" evidence="7 8"/>
<organism evidence="9 10">
    <name type="scientific">Flavobacterium branchiophilum</name>
    <dbReference type="NCBI Taxonomy" id="55197"/>
    <lineage>
        <taxon>Bacteria</taxon>
        <taxon>Pseudomonadati</taxon>
        <taxon>Bacteroidota</taxon>
        <taxon>Flavobacteriia</taxon>
        <taxon>Flavobacteriales</taxon>
        <taxon>Flavobacteriaceae</taxon>
        <taxon>Flavobacterium</taxon>
    </lineage>
</organism>